<dbReference type="AlphaFoldDB" id="Q57376"/>
<name>Q57376_LEPIR</name>
<accession>Q57376</accession>
<proteinExistence type="predicted"/>
<dbReference type="EMBL" id="U13013">
    <property type="protein sequence ID" value="AAA88921.1"/>
    <property type="molecule type" value="Genomic_DNA"/>
</dbReference>
<organism evidence="1">
    <name type="scientific">Leptospira interrogans serovar Pomona</name>
    <dbReference type="NCBI Taxonomy" id="44276"/>
    <lineage>
        <taxon>Bacteria</taxon>
        <taxon>Pseudomonadati</taxon>
        <taxon>Spirochaetota</taxon>
        <taxon>Spirochaetia</taxon>
        <taxon>Leptospirales</taxon>
        <taxon>Leptospiraceae</taxon>
        <taxon>Leptospira</taxon>
    </lineage>
</organism>
<protein>
    <submittedName>
        <fullName evidence="1">ORFD</fullName>
    </submittedName>
</protein>
<sequence length="52" mass="5908">MSFHEHQSGFCSRESMAANFFRIVTSSFSFRFSFRSFFSSSLSFNCLSVSGS</sequence>
<reference evidence="1" key="2">
    <citation type="journal article" date="1995" name="Microbiology">
        <title>IS1500, an IS3-like element from Leptospira interrogans.</title>
        <authorList>
            <person name="Boursaux-Eude C."/>
            <person name="Saint Girons I."/>
            <person name="Zuerner R."/>
        </authorList>
    </citation>
    <scope>NUCLEOTIDE SEQUENCE</scope>
</reference>
<reference evidence="1" key="1">
    <citation type="submission" date="1994-08" db="EMBL/GenBank/DDBJ databases">
        <authorList>
            <person name="Zuerner R.L."/>
        </authorList>
    </citation>
    <scope>NUCLEOTIDE SEQUENCE</scope>
</reference>
<evidence type="ECO:0000313" key="1">
    <source>
        <dbReference type="EMBL" id="AAA88921.1"/>
    </source>
</evidence>